<evidence type="ECO:0000256" key="1">
    <source>
        <dbReference type="ARBA" id="ARBA00022729"/>
    </source>
</evidence>
<feature type="non-terminal residue" evidence="3">
    <location>
        <position position="1"/>
    </location>
</feature>
<feature type="domain" description="SbsA Ig-like" evidence="2">
    <location>
        <begin position="1"/>
        <end position="67"/>
    </location>
</feature>
<keyword evidence="1" id="KW-0732">Signal</keyword>
<evidence type="ECO:0000259" key="2">
    <source>
        <dbReference type="Pfam" id="PF13205"/>
    </source>
</evidence>
<protein>
    <submittedName>
        <fullName evidence="3">Ig-like domain-containing protein</fullName>
    </submittedName>
</protein>
<dbReference type="InterPro" id="IPR014755">
    <property type="entry name" value="Cu-Rt/internalin_Ig-like"/>
</dbReference>
<dbReference type="InterPro" id="IPR032812">
    <property type="entry name" value="SbsA_Ig"/>
</dbReference>
<dbReference type="Gene3D" id="2.60.40.1220">
    <property type="match status" value="1"/>
</dbReference>
<accession>A0ABT9J8H3</accession>
<sequence length="87" mass="9454">SFNEPMETAVEDDITVKEGSKRLSIKSVDVDGSSVDVLLYSKLDDGEDYTITVNGAEDFAGYANISFQETFTYEDSEEAPTATVVDA</sequence>
<evidence type="ECO:0000313" key="3">
    <source>
        <dbReference type="EMBL" id="MDP5277290.1"/>
    </source>
</evidence>
<feature type="non-terminal residue" evidence="3">
    <location>
        <position position="87"/>
    </location>
</feature>
<gene>
    <name evidence="3" type="ORF">Q5Y73_24730</name>
</gene>
<evidence type="ECO:0000313" key="4">
    <source>
        <dbReference type="Proteomes" id="UP001231941"/>
    </source>
</evidence>
<name>A0ABT9J8H3_9BACL</name>
<proteinExistence type="predicted"/>
<organism evidence="3 4">
    <name type="scientific">Chengkuizengella axinellae</name>
    <dbReference type="NCBI Taxonomy" id="3064388"/>
    <lineage>
        <taxon>Bacteria</taxon>
        <taxon>Bacillati</taxon>
        <taxon>Bacillota</taxon>
        <taxon>Bacilli</taxon>
        <taxon>Bacillales</taxon>
        <taxon>Paenibacillaceae</taxon>
        <taxon>Chengkuizengella</taxon>
    </lineage>
</organism>
<comment type="caution">
    <text evidence="3">The sequence shown here is derived from an EMBL/GenBank/DDBJ whole genome shotgun (WGS) entry which is preliminary data.</text>
</comment>
<dbReference type="RefSeq" id="WP_305994588.1">
    <property type="nucleotide sequence ID" value="NZ_JAVAMP010000075.1"/>
</dbReference>
<keyword evidence="4" id="KW-1185">Reference proteome</keyword>
<dbReference type="Pfam" id="PF13205">
    <property type="entry name" value="Big_5"/>
    <property type="match status" value="1"/>
</dbReference>
<dbReference type="Proteomes" id="UP001231941">
    <property type="component" value="Unassembled WGS sequence"/>
</dbReference>
<dbReference type="EMBL" id="JAVAMP010000075">
    <property type="protein sequence ID" value="MDP5277290.1"/>
    <property type="molecule type" value="Genomic_DNA"/>
</dbReference>
<reference evidence="3 4" key="1">
    <citation type="submission" date="2023-08" db="EMBL/GenBank/DDBJ databases">
        <authorList>
            <person name="Park J.-S."/>
        </authorList>
    </citation>
    <scope>NUCLEOTIDE SEQUENCE [LARGE SCALE GENOMIC DNA]</scope>
    <source>
        <strain evidence="3 4">2205SS18-9</strain>
    </source>
</reference>